<evidence type="ECO:0000313" key="1">
    <source>
        <dbReference type="EMBL" id="CAG9766220.1"/>
    </source>
</evidence>
<dbReference type="Proteomes" id="UP001152799">
    <property type="component" value="Chromosome 3"/>
</dbReference>
<gene>
    <name evidence="1" type="ORF">CEUTPL_LOCUS6808</name>
</gene>
<accession>A0A9N9QDS9</accession>
<evidence type="ECO:0000313" key="2">
    <source>
        <dbReference type="Proteomes" id="UP001152799"/>
    </source>
</evidence>
<name>A0A9N9QDS9_9CUCU</name>
<reference evidence="1" key="1">
    <citation type="submission" date="2022-01" db="EMBL/GenBank/DDBJ databases">
        <authorList>
            <person name="King R."/>
        </authorList>
    </citation>
    <scope>NUCLEOTIDE SEQUENCE</scope>
</reference>
<dbReference type="GO" id="GO:1902042">
    <property type="term" value="P:negative regulation of extrinsic apoptotic signaling pathway via death domain receptors"/>
    <property type="evidence" value="ECO:0007669"/>
    <property type="project" value="TreeGrafter"/>
</dbReference>
<evidence type="ECO:0008006" key="3">
    <source>
        <dbReference type="Google" id="ProtNLM"/>
    </source>
</evidence>
<dbReference type="EMBL" id="OU892279">
    <property type="protein sequence ID" value="CAG9766220.1"/>
    <property type="molecule type" value="Genomic_DNA"/>
</dbReference>
<dbReference type="OrthoDB" id="6262731at2759"/>
<dbReference type="InterPro" id="IPR038513">
    <property type="entry name" value="FAIM1_dom_sf"/>
</dbReference>
<dbReference type="Pfam" id="PF06905">
    <property type="entry name" value="FAIM1"/>
    <property type="match status" value="1"/>
</dbReference>
<protein>
    <recommendedName>
        <fullName evidence="3">Fas apoptotic inhibitory molecule 1</fullName>
    </recommendedName>
</protein>
<dbReference type="Gene3D" id="2.40.128.180">
    <property type="match status" value="2"/>
</dbReference>
<organism evidence="1 2">
    <name type="scientific">Ceutorhynchus assimilis</name>
    <name type="common">cabbage seed weevil</name>
    <dbReference type="NCBI Taxonomy" id="467358"/>
    <lineage>
        <taxon>Eukaryota</taxon>
        <taxon>Metazoa</taxon>
        <taxon>Ecdysozoa</taxon>
        <taxon>Arthropoda</taxon>
        <taxon>Hexapoda</taxon>
        <taxon>Insecta</taxon>
        <taxon>Pterygota</taxon>
        <taxon>Neoptera</taxon>
        <taxon>Endopterygota</taxon>
        <taxon>Coleoptera</taxon>
        <taxon>Polyphaga</taxon>
        <taxon>Cucujiformia</taxon>
        <taxon>Curculionidae</taxon>
        <taxon>Ceutorhynchinae</taxon>
        <taxon>Ceutorhynchus</taxon>
    </lineage>
</organism>
<sequence>MTNGRQSIYSFDKMSIEDAPTKPQSQDRSNLVAYWSVPLLDGAHTVEFEHGTTTGKRVLRLDGKEVLRKDWMFKLVGDIQFTLGAQQAKCELRVDPKSPFSFRYSLIVDGKPAEKFTEKLLEAIKSWSVVDNGKRYGVVFAKHTLEIWVNGQTVDVDRDFVEGGSEMKFKLDDFEATIRSQTNSANKEIVYNLFVGNHLILDDNNNYNNVL</sequence>
<proteinExistence type="predicted"/>
<dbReference type="AlphaFoldDB" id="A0A9N9QDS9"/>
<dbReference type="PANTHER" id="PTHR13088:SF3">
    <property type="entry name" value="FAS APOPTOTIC INHIBITORY MOLECULE 1"/>
    <property type="match status" value="1"/>
</dbReference>
<keyword evidence="2" id="KW-1185">Reference proteome</keyword>
<dbReference type="InterPro" id="IPR010695">
    <property type="entry name" value="FAIM1"/>
</dbReference>
<dbReference type="PANTHER" id="PTHR13088">
    <property type="entry name" value="FAS APOPTOTIC INHIBITORY MOLECULE FAIM"/>
    <property type="match status" value="1"/>
</dbReference>